<dbReference type="PANTHER" id="PTHR43742:SF10">
    <property type="entry name" value="TRIMETHYLAMINE-N-OXIDE REDUCTASE 2"/>
    <property type="match status" value="1"/>
</dbReference>
<comment type="cofactor">
    <cofactor evidence="1">
        <name>Mo-bis(molybdopterin guanine dinucleotide)</name>
        <dbReference type="ChEBI" id="CHEBI:60539"/>
    </cofactor>
</comment>
<name>A0ABW5CLD5_9HYPH</name>
<dbReference type="InterPro" id="IPR009010">
    <property type="entry name" value="Asp_de-COase-like_dom_sf"/>
</dbReference>
<dbReference type="Gene3D" id="2.40.40.20">
    <property type="match status" value="1"/>
</dbReference>
<sequence length="763" mass="82268">MHLLGTHYGTYEVRDDGRGGQRLVPFRHDPDPSPIGLSLLEMADHPARIPTPMVRRGWMEGRERPGERGRDRGRDEFMPVEWEEAIGLVAGEIERVRGTHSSEAIFGGSYGWASAGRLHHAQSQLKRFLNLGGGFVSSVGTYSYGAATVLLPHIVGARATSQTDGPSWDLIEKHARVVVSFGGFRLTNAQVGAGGVGSHSTRQWLERTVRSAERVIVVSPVEGDIPDIEGRERIEFVPIRPNTDIALLLGASCELILAGRADEGFLARCTTGYEPFRAYLLGETDGIAKTAEWAARICGVPAAKIREIAGLVAGKPSLLNAAWSLQRARFGEQPYWGLIALAAMAGQIGRPGCGFAFGLTASSSIGEPIRRLHGPSVPQGQNPVKAFIPVARITELLSQPGGTLEFDGRTLALPDIRLVYWAGGNPFHHHQDLHRLAEAWRRPETVIVNESVWTATARHADIVLPATMPFERDDIVAASKDRWIVASRKVREPFAGARNDRDIFAALAERMGFGETFTEGLGEAGWLERIYAGYRQGFPELPPFETFWAEGFAALDPQAQAPRPHIPFADFVGDPARHPLDTVSGRIEISCETIAGFGYADAPPHPAWLAPEEAAAPGARAWPLHLLSPQPAHRLHSQLDHGAVSRAAKRGGLEVAFMNARDAARRGLAHGDAAEIVNDRGRCLVSLDTSAAIEPGIVVLPTGGWFDPVALPDGSVVDRGGNPNVLTSHLGTSRLGQGSAPNTCHVDVRRFEGALAGGGRDGP</sequence>
<protein>
    <submittedName>
        <fullName evidence="8">Molybdopterin-dependent oxidoreductase</fullName>
    </submittedName>
</protein>
<dbReference type="EMBL" id="JBHUIJ010000013">
    <property type="protein sequence ID" value="MFD2238070.1"/>
    <property type="molecule type" value="Genomic_DNA"/>
</dbReference>
<gene>
    <name evidence="8" type="ORF">ACFSKQ_11430</name>
</gene>
<dbReference type="Gene3D" id="3.40.50.740">
    <property type="match status" value="1"/>
</dbReference>
<dbReference type="Proteomes" id="UP001597371">
    <property type="component" value="Unassembled WGS sequence"/>
</dbReference>
<evidence type="ECO:0000256" key="3">
    <source>
        <dbReference type="ARBA" id="ARBA00022505"/>
    </source>
</evidence>
<dbReference type="InterPro" id="IPR006657">
    <property type="entry name" value="MoPterin_dinucl-bd_dom"/>
</dbReference>
<evidence type="ECO:0000256" key="2">
    <source>
        <dbReference type="ARBA" id="ARBA00010312"/>
    </source>
</evidence>
<dbReference type="Gene3D" id="3.90.55.10">
    <property type="entry name" value="Dimethylsulfoxide Reductase, domain 3"/>
    <property type="match status" value="1"/>
</dbReference>
<dbReference type="InterPro" id="IPR006656">
    <property type="entry name" value="Mopterin_OxRdtase"/>
</dbReference>
<dbReference type="RefSeq" id="WP_209739145.1">
    <property type="nucleotide sequence ID" value="NZ_CP072611.1"/>
</dbReference>
<reference evidence="9" key="1">
    <citation type="journal article" date="2019" name="Int. J. Syst. Evol. Microbiol.">
        <title>The Global Catalogue of Microorganisms (GCM) 10K type strain sequencing project: providing services to taxonomists for standard genome sequencing and annotation.</title>
        <authorList>
            <consortium name="The Broad Institute Genomics Platform"/>
            <consortium name="The Broad Institute Genome Sequencing Center for Infectious Disease"/>
            <person name="Wu L."/>
            <person name="Ma J."/>
        </authorList>
    </citation>
    <scope>NUCLEOTIDE SEQUENCE [LARGE SCALE GENOMIC DNA]</scope>
    <source>
        <strain evidence="9">ZS-35-S2</strain>
    </source>
</reference>
<comment type="caution">
    <text evidence="8">The sequence shown here is derived from an EMBL/GenBank/DDBJ whole genome shotgun (WGS) entry which is preliminary data.</text>
</comment>
<dbReference type="Gene3D" id="3.40.228.10">
    <property type="entry name" value="Dimethylsulfoxide Reductase, domain 2"/>
    <property type="match status" value="1"/>
</dbReference>
<evidence type="ECO:0000256" key="5">
    <source>
        <dbReference type="ARBA" id="ARBA00023002"/>
    </source>
</evidence>
<evidence type="ECO:0000313" key="9">
    <source>
        <dbReference type="Proteomes" id="UP001597371"/>
    </source>
</evidence>
<keyword evidence="3" id="KW-0500">Molybdenum</keyword>
<accession>A0ABW5CLD5</accession>
<dbReference type="InterPro" id="IPR050612">
    <property type="entry name" value="Prok_Mopterin_Oxidored"/>
</dbReference>
<keyword evidence="9" id="KW-1185">Reference proteome</keyword>
<evidence type="ECO:0000256" key="4">
    <source>
        <dbReference type="ARBA" id="ARBA00022723"/>
    </source>
</evidence>
<feature type="domain" description="Molybdopterin dinucleotide-binding" evidence="7">
    <location>
        <begin position="624"/>
        <end position="744"/>
    </location>
</feature>
<dbReference type="SUPFAM" id="SSF50692">
    <property type="entry name" value="ADC-like"/>
    <property type="match status" value="1"/>
</dbReference>
<keyword evidence="5" id="KW-0560">Oxidoreductase</keyword>
<dbReference type="PANTHER" id="PTHR43742">
    <property type="entry name" value="TRIMETHYLAMINE-N-OXIDE REDUCTASE"/>
    <property type="match status" value="1"/>
</dbReference>
<evidence type="ECO:0000313" key="8">
    <source>
        <dbReference type="EMBL" id="MFD2238070.1"/>
    </source>
</evidence>
<dbReference type="Pfam" id="PF00384">
    <property type="entry name" value="Molybdopterin"/>
    <property type="match status" value="1"/>
</dbReference>
<evidence type="ECO:0000256" key="1">
    <source>
        <dbReference type="ARBA" id="ARBA00001942"/>
    </source>
</evidence>
<dbReference type="SUPFAM" id="SSF53706">
    <property type="entry name" value="Formate dehydrogenase/DMSO reductase, domains 1-3"/>
    <property type="match status" value="1"/>
</dbReference>
<dbReference type="Pfam" id="PF01568">
    <property type="entry name" value="Molydop_binding"/>
    <property type="match status" value="1"/>
</dbReference>
<comment type="similarity">
    <text evidence="2">Belongs to the prokaryotic molybdopterin-containing oxidoreductase family.</text>
</comment>
<proteinExistence type="inferred from homology"/>
<evidence type="ECO:0000259" key="6">
    <source>
        <dbReference type="Pfam" id="PF00384"/>
    </source>
</evidence>
<keyword evidence="4" id="KW-0479">Metal-binding</keyword>
<feature type="domain" description="Molybdopterin oxidoreductase" evidence="6">
    <location>
        <begin position="48"/>
        <end position="510"/>
    </location>
</feature>
<organism evidence="8 9">
    <name type="scientific">Aureimonas populi</name>
    <dbReference type="NCBI Taxonomy" id="1701758"/>
    <lineage>
        <taxon>Bacteria</taxon>
        <taxon>Pseudomonadati</taxon>
        <taxon>Pseudomonadota</taxon>
        <taxon>Alphaproteobacteria</taxon>
        <taxon>Hyphomicrobiales</taxon>
        <taxon>Aurantimonadaceae</taxon>
        <taxon>Aureimonas</taxon>
    </lineage>
</organism>
<evidence type="ECO:0000259" key="7">
    <source>
        <dbReference type="Pfam" id="PF01568"/>
    </source>
</evidence>